<gene>
    <name evidence="5" type="ORF">SAMN05216174_105133</name>
</gene>
<keyword evidence="6" id="KW-1185">Reference proteome</keyword>
<comment type="similarity">
    <text evidence="2">Belongs to the EspG family.</text>
</comment>
<dbReference type="Proteomes" id="UP000199501">
    <property type="component" value="Unassembled WGS sequence"/>
</dbReference>
<evidence type="ECO:0000256" key="2">
    <source>
        <dbReference type="ARBA" id="ARBA00006411"/>
    </source>
</evidence>
<protein>
    <submittedName>
        <fullName evidence="5">EspG family protein</fullName>
    </submittedName>
</protein>
<keyword evidence="3" id="KW-0963">Cytoplasm</keyword>
<name>A0A1G6Q9G0_9PSEU</name>
<evidence type="ECO:0000313" key="5">
    <source>
        <dbReference type="EMBL" id="SDC88295.1"/>
    </source>
</evidence>
<dbReference type="EMBL" id="FMZZ01000005">
    <property type="protein sequence ID" value="SDC88295.1"/>
    <property type="molecule type" value="Genomic_DNA"/>
</dbReference>
<evidence type="ECO:0000256" key="4">
    <source>
        <dbReference type="ARBA" id="ARBA00023186"/>
    </source>
</evidence>
<reference evidence="6" key="1">
    <citation type="submission" date="2016-10" db="EMBL/GenBank/DDBJ databases">
        <authorList>
            <person name="Varghese N."/>
            <person name="Submissions S."/>
        </authorList>
    </citation>
    <scope>NUCLEOTIDE SEQUENCE [LARGE SCALE GENOMIC DNA]</scope>
    <source>
        <strain evidence="6">IBRC-M 10403</strain>
    </source>
</reference>
<dbReference type="InterPro" id="IPR025734">
    <property type="entry name" value="EspG"/>
</dbReference>
<sequence length="256" mass="27378">MPLSTSVVLSTLEFDVLWESERLPAKHVALTVPSPGMTHTERAELVAGAFGTLARRGLVEGRRAVPELADWLSLLAHPQVCVDSWVWTDHEIKALAVASGEQGMLAVVDGPEVWLIPARATALAEAAVSVAGEAPAGPGRSVSLPTEVLSAADARSGGTPQNMITELSQNGVPLYDAQILSSMFTGMGARGQFGVERVGRDQRRQRAGRVVAFHDTDAGRYLYLARPSNDGRMWSTVTPADNARLAACVWELLDEV</sequence>
<evidence type="ECO:0000256" key="3">
    <source>
        <dbReference type="ARBA" id="ARBA00022490"/>
    </source>
</evidence>
<keyword evidence="4" id="KW-0143">Chaperone</keyword>
<dbReference type="AlphaFoldDB" id="A0A1G6Q9G0"/>
<organism evidence="5 6">
    <name type="scientific">Actinokineospora iranica</name>
    <dbReference type="NCBI Taxonomy" id="1271860"/>
    <lineage>
        <taxon>Bacteria</taxon>
        <taxon>Bacillati</taxon>
        <taxon>Actinomycetota</taxon>
        <taxon>Actinomycetes</taxon>
        <taxon>Pseudonocardiales</taxon>
        <taxon>Pseudonocardiaceae</taxon>
        <taxon>Actinokineospora</taxon>
    </lineage>
</organism>
<dbReference type="STRING" id="1271860.SAMN05216174_105133"/>
<comment type="subcellular location">
    <subcellularLocation>
        <location evidence="1">Cytoplasm</location>
    </subcellularLocation>
</comment>
<dbReference type="Pfam" id="PF14011">
    <property type="entry name" value="ESX-1_EspG"/>
    <property type="match status" value="1"/>
</dbReference>
<proteinExistence type="inferred from homology"/>
<evidence type="ECO:0000256" key="1">
    <source>
        <dbReference type="ARBA" id="ARBA00004496"/>
    </source>
</evidence>
<evidence type="ECO:0000313" key="6">
    <source>
        <dbReference type="Proteomes" id="UP000199501"/>
    </source>
</evidence>
<accession>A0A1G6Q9G0</accession>